<feature type="transmembrane region" description="Helical" evidence="1">
    <location>
        <begin position="44"/>
        <end position="65"/>
    </location>
</feature>
<keyword evidence="1" id="KW-1133">Transmembrane helix</keyword>
<dbReference type="Pfam" id="PF02592">
    <property type="entry name" value="Vut_1"/>
    <property type="match status" value="1"/>
</dbReference>
<dbReference type="GO" id="GO:0005886">
    <property type="term" value="C:plasma membrane"/>
    <property type="evidence" value="ECO:0007669"/>
    <property type="project" value="UniProtKB-SubCell"/>
</dbReference>
<dbReference type="HAMAP" id="MF_02088">
    <property type="entry name" value="Q_prec_transport"/>
    <property type="match status" value="1"/>
</dbReference>
<keyword evidence="1" id="KW-0472">Membrane</keyword>
<dbReference type="PANTHER" id="PTHR34300:SF2">
    <property type="entry name" value="QUEUOSINE PRECURSOR TRANSPORTER-RELATED"/>
    <property type="match status" value="1"/>
</dbReference>
<feature type="transmembrane region" description="Helical" evidence="1">
    <location>
        <begin position="145"/>
        <end position="173"/>
    </location>
</feature>
<dbReference type="AlphaFoldDB" id="A0A858RC41"/>
<evidence type="ECO:0000313" key="3">
    <source>
        <dbReference type="Proteomes" id="UP000501891"/>
    </source>
</evidence>
<dbReference type="GO" id="GO:0022857">
    <property type="term" value="F:transmembrane transporter activity"/>
    <property type="evidence" value="ECO:0007669"/>
    <property type="project" value="UniProtKB-UniRule"/>
</dbReference>
<feature type="transmembrane region" description="Helical" evidence="1">
    <location>
        <begin position="101"/>
        <end position="125"/>
    </location>
</feature>
<accession>A0A858RC41</accession>
<comment type="function">
    <text evidence="1">Involved in the import of queuosine (Q) precursors, required for Q precursor salvage.</text>
</comment>
<keyword evidence="1" id="KW-0997">Cell inner membrane</keyword>
<dbReference type="InterPro" id="IPR003744">
    <property type="entry name" value="YhhQ"/>
</dbReference>
<dbReference type="NCBIfam" id="TIGR00697">
    <property type="entry name" value="queuosine precursor transporter"/>
    <property type="match status" value="1"/>
</dbReference>
<keyword evidence="1" id="KW-1003">Cell membrane</keyword>
<keyword evidence="1" id="KW-0812">Transmembrane</keyword>
<reference evidence="2" key="1">
    <citation type="submission" date="2020-04" db="EMBL/GenBank/DDBJ databases">
        <title>A desert anoxygenic phototrophic bacterium fixes CO2 using RubisCO under aerobic conditions.</title>
        <authorList>
            <person name="Tang K."/>
        </authorList>
    </citation>
    <scope>NUCLEOTIDE SEQUENCE [LARGE SCALE GENOMIC DNA]</scope>
    <source>
        <strain evidence="2">MIMtkB3</strain>
    </source>
</reference>
<dbReference type="KEGG" id="acru:HHL28_16825"/>
<evidence type="ECO:0000313" key="2">
    <source>
        <dbReference type="EMBL" id="QJE74506.1"/>
    </source>
</evidence>
<keyword evidence="3" id="KW-1185">Reference proteome</keyword>
<comment type="similarity">
    <text evidence="1">Belongs to the vitamin uptake transporter (VUT/ECF) (TC 2.A.88) family. Q precursor transporter subfamily.</text>
</comment>
<proteinExistence type="inferred from homology"/>
<sequence>MPLNPADLVAALHAVPPELLLLAQALFCFGTILLFARLFGAPGLYLYIAVAVIAANVEVLKAVQFSVYDHPVAMGTVLFSSTYLATDILTEHYGRDAARKAVFLGFAAYLLFTLLMVLTLGFRPLTAEQAGADMAWALPMQDHMAALFLPAPGLFAAGMTAYLCSQLFDVWVYQRIRGATGDKHLWLRNNGSTMLSSLVDNVIFSVLAWVVFAPEPVGWEALLHTYILGTYLLRVGLSLLDTPFMYLSRLAVGRPGLAS</sequence>
<feature type="transmembrane region" description="Helical" evidence="1">
    <location>
        <begin position="20"/>
        <end position="39"/>
    </location>
</feature>
<protein>
    <recommendedName>
        <fullName evidence="1">Probable queuosine precursor transporter</fullName>
        <shortName evidence="1">Q precursor transporter</shortName>
    </recommendedName>
</protein>
<gene>
    <name evidence="2" type="ORF">HHL28_16825</name>
</gene>
<name>A0A858RC41_9PROT</name>
<organism evidence="2 3">
    <name type="scientific">Aerophototrophica crusticola</name>
    <dbReference type="NCBI Taxonomy" id="1709002"/>
    <lineage>
        <taxon>Bacteria</taxon>
        <taxon>Pseudomonadati</taxon>
        <taxon>Pseudomonadota</taxon>
        <taxon>Alphaproteobacteria</taxon>
        <taxon>Rhodospirillales</taxon>
        <taxon>Rhodospirillaceae</taxon>
        <taxon>Aerophototrophica</taxon>
    </lineage>
</organism>
<keyword evidence="1" id="KW-0813">Transport</keyword>
<feature type="transmembrane region" description="Helical" evidence="1">
    <location>
        <begin position="71"/>
        <end position="89"/>
    </location>
</feature>
<comment type="subcellular location">
    <subcellularLocation>
        <location evidence="1">Cell inner membrane</location>
        <topology evidence="1">Multi-pass membrane protein</topology>
    </subcellularLocation>
</comment>
<dbReference type="Proteomes" id="UP000501891">
    <property type="component" value="Chromosome"/>
</dbReference>
<dbReference type="PANTHER" id="PTHR34300">
    <property type="entry name" value="QUEUOSINE PRECURSOR TRANSPORTER-RELATED"/>
    <property type="match status" value="1"/>
</dbReference>
<dbReference type="EMBL" id="CP051775">
    <property type="protein sequence ID" value="QJE74506.1"/>
    <property type="molecule type" value="Genomic_DNA"/>
</dbReference>
<evidence type="ECO:0000256" key="1">
    <source>
        <dbReference type="HAMAP-Rule" id="MF_02088"/>
    </source>
</evidence>